<dbReference type="UniPathway" id="UPA00115">
    <property type="reaction ID" value="UER00409"/>
</dbReference>
<dbReference type="EC" id="3.1.1.31" evidence="5 7"/>
<comment type="catalytic activity">
    <reaction evidence="1 7">
        <text>6-phospho-D-glucono-1,5-lactone + H2O = 6-phospho-D-gluconate + H(+)</text>
        <dbReference type="Rhea" id="RHEA:12556"/>
        <dbReference type="ChEBI" id="CHEBI:15377"/>
        <dbReference type="ChEBI" id="CHEBI:15378"/>
        <dbReference type="ChEBI" id="CHEBI:57955"/>
        <dbReference type="ChEBI" id="CHEBI:58759"/>
        <dbReference type="EC" id="3.1.1.31"/>
    </reaction>
</comment>
<dbReference type="GO" id="GO:0006098">
    <property type="term" value="P:pentose-phosphate shunt"/>
    <property type="evidence" value="ECO:0007669"/>
    <property type="project" value="UniProtKB-UniPathway"/>
</dbReference>
<proteinExistence type="inferred from homology"/>
<gene>
    <name evidence="7" type="primary">pgl</name>
    <name evidence="9" type="ORF">BSZ40_02450</name>
</gene>
<evidence type="ECO:0000259" key="8">
    <source>
        <dbReference type="Pfam" id="PF01182"/>
    </source>
</evidence>
<organism evidence="9 10">
    <name type="scientific">Buchananella hordeovulneris</name>
    <dbReference type="NCBI Taxonomy" id="52770"/>
    <lineage>
        <taxon>Bacteria</taxon>
        <taxon>Bacillati</taxon>
        <taxon>Actinomycetota</taxon>
        <taxon>Actinomycetes</taxon>
        <taxon>Actinomycetales</taxon>
        <taxon>Actinomycetaceae</taxon>
        <taxon>Buchananella</taxon>
    </lineage>
</organism>
<evidence type="ECO:0000256" key="3">
    <source>
        <dbReference type="ARBA" id="ARBA00004961"/>
    </source>
</evidence>
<reference evidence="10" key="1">
    <citation type="submission" date="2016-12" db="EMBL/GenBank/DDBJ databases">
        <authorList>
            <person name="Meng X."/>
        </authorList>
    </citation>
    <scope>NUCLEOTIDE SEQUENCE [LARGE SCALE GENOMIC DNA]</scope>
    <source>
        <strain evidence="10">DSM 20732</strain>
    </source>
</reference>
<dbReference type="OrthoDB" id="9810967at2"/>
<evidence type="ECO:0000256" key="2">
    <source>
        <dbReference type="ARBA" id="ARBA00002681"/>
    </source>
</evidence>
<dbReference type="SUPFAM" id="SSF100950">
    <property type="entry name" value="NagB/RpiA/CoA transferase-like"/>
    <property type="match status" value="1"/>
</dbReference>
<dbReference type="PANTHER" id="PTHR11054:SF0">
    <property type="entry name" value="6-PHOSPHOGLUCONOLACTONASE"/>
    <property type="match status" value="1"/>
</dbReference>
<evidence type="ECO:0000256" key="4">
    <source>
        <dbReference type="ARBA" id="ARBA00010662"/>
    </source>
</evidence>
<dbReference type="Gene3D" id="3.40.50.1360">
    <property type="match status" value="1"/>
</dbReference>
<comment type="pathway">
    <text evidence="3 7">Carbohydrate degradation; pentose phosphate pathway; D-ribulose 5-phosphate from D-glucose 6-phosphate (oxidative stage): step 2/3.</text>
</comment>
<sequence length="242" mass="24690">MTVQFVGAADKAAAARLAANLLRECLEVCASEERPAHVALTGGGLGIAMLAALSADELPAATWANAHFWWGDERFAPADHPDRNSRQAELALLDHLPVPTAHVHRVAGPESGDLDAATAAYAAELAAHGPPEGFDIVFLGVGPDGHIASLFPGHAALAATGLTVAEPASPKPPAQRVSLTLAALATARVTVFLAAGAEKAEVVRQVAAGGSQLPAALLEEQATGATLWLVDDASAQHLGQPD</sequence>
<dbReference type="InterPro" id="IPR039104">
    <property type="entry name" value="6PGL"/>
</dbReference>
<keyword evidence="7" id="KW-0378">Hydrolase</keyword>
<dbReference type="RefSeq" id="WP_073822985.1">
    <property type="nucleotide sequence ID" value="NZ_MQVS01000002.1"/>
</dbReference>
<dbReference type="STRING" id="52770.BSZ40_02450"/>
<dbReference type="GO" id="GO:0005975">
    <property type="term" value="P:carbohydrate metabolic process"/>
    <property type="evidence" value="ECO:0007669"/>
    <property type="project" value="UniProtKB-UniRule"/>
</dbReference>
<evidence type="ECO:0000256" key="1">
    <source>
        <dbReference type="ARBA" id="ARBA00000832"/>
    </source>
</evidence>
<dbReference type="PANTHER" id="PTHR11054">
    <property type="entry name" value="6-PHOSPHOGLUCONOLACTONASE"/>
    <property type="match status" value="1"/>
</dbReference>
<evidence type="ECO:0000256" key="5">
    <source>
        <dbReference type="ARBA" id="ARBA00013198"/>
    </source>
</evidence>
<feature type="domain" description="Glucosamine/galactosamine-6-phosphate isomerase" evidence="8">
    <location>
        <begin position="10"/>
        <end position="228"/>
    </location>
</feature>
<evidence type="ECO:0000313" key="10">
    <source>
        <dbReference type="Proteomes" id="UP000185612"/>
    </source>
</evidence>
<evidence type="ECO:0000256" key="6">
    <source>
        <dbReference type="ARBA" id="ARBA00020337"/>
    </source>
</evidence>
<dbReference type="InParanoid" id="A0A1Q5PXM2"/>
<comment type="caution">
    <text evidence="9">The sequence shown here is derived from an EMBL/GenBank/DDBJ whole genome shotgun (WGS) entry which is preliminary data.</text>
</comment>
<comment type="function">
    <text evidence="2 7">Hydrolysis of 6-phosphogluconolactone to 6-phosphogluconate.</text>
</comment>
<protein>
    <recommendedName>
        <fullName evidence="6 7">6-phosphogluconolactonase</fullName>
        <shortName evidence="7">6PGL</shortName>
        <ecNumber evidence="5 7">3.1.1.31</ecNumber>
    </recommendedName>
</protein>
<dbReference type="InterPro" id="IPR005900">
    <property type="entry name" value="6-phosphogluconolactonase_DevB"/>
</dbReference>
<dbReference type="Pfam" id="PF01182">
    <property type="entry name" value="Glucosamine_iso"/>
    <property type="match status" value="1"/>
</dbReference>
<comment type="similarity">
    <text evidence="4 7">Belongs to the glucosamine/galactosamine-6-phosphate isomerase family. 6-phosphogluconolactonase subfamily.</text>
</comment>
<dbReference type="Proteomes" id="UP000185612">
    <property type="component" value="Unassembled WGS sequence"/>
</dbReference>
<keyword evidence="10" id="KW-1185">Reference proteome</keyword>
<evidence type="ECO:0000313" key="9">
    <source>
        <dbReference type="EMBL" id="OKL52363.1"/>
    </source>
</evidence>
<dbReference type="EMBL" id="MQVS01000002">
    <property type="protein sequence ID" value="OKL52363.1"/>
    <property type="molecule type" value="Genomic_DNA"/>
</dbReference>
<dbReference type="InterPro" id="IPR006148">
    <property type="entry name" value="Glc/Gal-6P_isomerase"/>
</dbReference>
<name>A0A1Q5PXM2_9ACTO</name>
<accession>A0A1Q5PXM2</accession>
<dbReference type="NCBIfam" id="TIGR01198">
    <property type="entry name" value="pgl"/>
    <property type="match status" value="1"/>
</dbReference>
<dbReference type="CDD" id="cd01400">
    <property type="entry name" value="6PGL"/>
    <property type="match status" value="1"/>
</dbReference>
<dbReference type="InterPro" id="IPR037171">
    <property type="entry name" value="NagB/RpiA_transferase-like"/>
</dbReference>
<dbReference type="FunCoup" id="A0A1Q5PXM2">
    <property type="interactions" value="245"/>
</dbReference>
<dbReference type="GO" id="GO:0017057">
    <property type="term" value="F:6-phosphogluconolactonase activity"/>
    <property type="evidence" value="ECO:0007669"/>
    <property type="project" value="UniProtKB-UniRule"/>
</dbReference>
<dbReference type="AlphaFoldDB" id="A0A1Q5PXM2"/>
<evidence type="ECO:0000256" key="7">
    <source>
        <dbReference type="RuleBase" id="RU365095"/>
    </source>
</evidence>